<sequence length="143" mass="16282">WRRIRARTCWTTWPQPIPCLSAIQWHVGKECSQPEKDMDEMQYIMSGVASVVDSDGRRLTRGFLRAKSLVNYSHGPLSCQMWGVRCKEPSQKLRTASLLRGRQCGVGSGRRHIGQRRASANPVSLCIPMACEEDKQVTREEHN</sequence>
<dbReference type="WBParaSite" id="MCU_012468-RA">
    <property type="protein sequence ID" value="MCU_012468-RA"/>
    <property type="gene ID" value="MCU_012468"/>
</dbReference>
<organism evidence="1">
    <name type="scientific">Mesocestoides corti</name>
    <name type="common">Flatworm</name>
    <dbReference type="NCBI Taxonomy" id="53468"/>
    <lineage>
        <taxon>Eukaryota</taxon>
        <taxon>Metazoa</taxon>
        <taxon>Spiralia</taxon>
        <taxon>Lophotrochozoa</taxon>
        <taxon>Platyhelminthes</taxon>
        <taxon>Cestoda</taxon>
        <taxon>Eucestoda</taxon>
        <taxon>Cyclophyllidea</taxon>
        <taxon>Mesocestoididae</taxon>
        <taxon>Mesocestoides</taxon>
    </lineage>
</organism>
<dbReference type="AlphaFoldDB" id="A0A5K3FX19"/>
<name>A0A5K3FX19_MESCO</name>
<reference evidence="1" key="1">
    <citation type="submission" date="2019-11" db="UniProtKB">
        <authorList>
            <consortium name="WormBaseParasite"/>
        </authorList>
    </citation>
    <scope>IDENTIFICATION</scope>
</reference>
<accession>A0A5K3FX19</accession>
<proteinExistence type="predicted"/>
<protein>
    <submittedName>
        <fullName evidence="1">CN hydrolase domain-containing protein</fullName>
    </submittedName>
</protein>
<evidence type="ECO:0000313" key="1">
    <source>
        <dbReference type="WBParaSite" id="MCU_012468-RA"/>
    </source>
</evidence>